<accession>A0A2P2JSF9</accession>
<name>A0A2P2JSF9_RHIMU</name>
<dbReference type="AlphaFoldDB" id="A0A2P2JSF9"/>
<sequence>MKQKIEVGERLVKYLQLGIRFFLGLKRRR</sequence>
<organism evidence="1">
    <name type="scientific">Rhizophora mucronata</name>
    <name type="common">Asiatic mangrove</name>
    <dbReference type="NCBI Taxonomy" id="61149"/>
    <lineage>
        <taxon>Eukaryota</taxon>
        <taxon>Viridiplantae</taxon>
        <taxon>Streptophyta</taxon>
        <taxon>Embryophyta</taxon>
        <taxon>Tracheophyta</taxon>
        <taxon>Spermatophyta</taxon>
        <taxon>Magnoliopsida</taxon>
        <taxon>eudicotyledons</taxon>
        <taxon>Gunneridae</taxon>
        <taxon>Pentapetalae</taxon>
        <taxon>rosids</taxon>
        <taxon>fabids</taxon>
        <taxon>Malpighiales</taxon>
        <taxon>Rhizophoraceae</taxon>
        <taxon>Rhizophora</taxon>
    </lineage>
</organism>
<protein>
    <submittedName>
        <fullName evidence="1">Uncharacterized protein</fullName>
    </submittedName>
</protein>
<reference evidence="1" key="1">
    <citation type="submission" date="2018-02" db="EMBL/GenBank/DDBJ databases">
        <title>Rhizophora mucronata_Transcriptome.</title>
        <authorList>
            <person name="Meera S.P."/>
            <person name="Sreeshan A."/>
            <person name="Augustine A."/>
        </authorList>
    </citation>
    <scope>NUCLEOTIDE SEQUENCE</scope>
    <source>
        <tissue evidence="1">Leaf</tissue>
    </source>
</reference>
<dbReference type="EMBL" id="GGEC01015933">
    <property type="protein sequence ID" value="MBW96416.1"/>
    <property type="molecule type" value="Transcribed_RNA"/>
</dbReference>
<evidence type="ECO:0000313" key="1">
    <source>
        <dbReference type="EMBL" id="MBW96416.1"/>
    </source>
</evidence>
<proteinExistence type="predicted"/>